<evidence type="ECO:0008006" key="3">
    <source>
        <dbReference type="Google" id="ProtNLM"/>
    </source>
</evidence>
<proteinExistence type="predicted"/>
<protein>
    <recommendedName>
        <fullName evidence="3">BAH domain-containing protein</fullName>
    </recommendedName>
</protein>
<dbReference type="VEuPathDB" id="FungiDB:RhiirFUN_016171"/>
<sequence>MKRSKNSRLYVPTPKLRVRATRKLRATEEDESFISDNISGHDNTDNIPEYNDTEYISNFRGNTGEAESSSEMTNEEFKQQLPEYNMDINDNYQPSSDIDTTDTTEEILMKNIDDSHRSLLDIVEEDEEDDSMNNSDVLEEESSNFEGFDSEYGPYFPNFTSTMIFIWITKHMISTSAYEDLAKILTHPEYRKEDITKNIRQIRKWRDRLPLVKVRKHDVPLSMQRTPSTYASTKKAFTISPLTHLERILKNPLIMPKMYFGPGIVANEKREFWHGELWQDSLLFGESKIRTTNEEFYKAGEFLIFREQSSTFMCRVRSVVNDEMDNNTLKLKVDMLLKHEKLPNCRPNDNRHTRGNNMELWLVEGEAKLVNPSNVVQRIIVWLCDMPEPDEYDFYIKEIVYSFDSRWKYRDIASRHRLPYENITIMQSRQNLPILKVFLDIYVDDFGTYRNVYHSLGGVYLQIGNMPSTLRKQLKNHFLIGFVPFGANFNDFIKPIVQDIKSLENGRVMQTLYGDAWVIGGIGCVTADLPQGNDLAAVKRHGANHGCRTCNVSNDQYTDPNYNYIKNARFQQQTNERIAEIESQHLRMDQDRLATKYGLIKPGPLNDLKWDQHLQTPQDAYHSMAGKARTLLEATFNIFNTNGENDFLEYWKRIEKPSHWSRMPNPLRHRQSFMFSDVLRLAMLMPFILQRFLESHHIKTDALNNWHKNSGIRRNLVASKLCACWAIEAKALKLAFSITMTENTYQELQETLKKEREMLIQIFPDTFTNLPNLHVNMHLLQHARNFATLVNTAVGVKEMVHRIFKTMVPHMNRKEIELDLTRRYNTIQALRHFIDGWTDPRFNTRPNALPKLIADPNIYTILTAWYATENFNTINSQEFEDKQDDDNITICCHNSNFIDISLNSRWSAKKVNDRGLSKKLDYKHPFFQDISVSYREHFNSKEAILNRKLEFYNSISYTVLKDGQDPIRLKIHIGDIVELPEESEGIAYAKVKSIFRHQANNGQYYAFFFFDWFQATNIMDSVLECPFYNIQKPEESRWFQIFPITFIDRNPCVFFIHNCGNTCNTEHDEGNRSYILNRYYYNAV</sequence>
<keyword evidence="2" id="KW-1185">Reference proteome</keyword>
<gene>
    <name evidence="1" type="ORF">RhiirA4_448461</name>
</gene>
<dbReference type="AlphaFoldDB" id="A0A2I1H9W9"/>
<evidence type="ECO:0000313" key="1">
    <source>
        <dbReference type="EMBL" id="PKY55667.1"/>
    </source>
</evidence>
<dbReference type="VEuPathDB" id="FungiDB:RhiirFUN_016170"/>
<accession>A0A2I1H9W9</accession>
<dbReference type="VEuPathDB" id="FungiDB:FUN_024024"/>
<dbReference type="Proteomes" id="UP000234323">
    <property type="component" value="Unassembled WGS sequence"/>
</dbReference>
<name>A0A2I1H9W9_9GLOM</name>
<reference evidence="1 2" key="1">
    <citation type="submission" date="2015-10" db="EMBL/GenBank/DDBJ databases">
        <title>Genome analyses suggest a sexual origin of heterokaryosis in a supposedly ancient asexual fungus.</title>
        <authorList>
            <person name="Ropars J."/>
            <person name="Sedzielewska K."/>
            <person name="Noel J."/>
            <person name="Charron P."/>
            <person name="Farinelli L."/>
            <person name="Marton T."/>
            <person name="Kruger M."/>
            <person name="Pelin A."/>
            <person name="Brachmann A."/>
            <person name="Corradi N."/>
        </authorList>
    </citation>
    <scope>NUCLEOTIDE SEQUENCE [LARGE SCALE GENOMIC DNA]</scope>
    <source>
        <strain evidence="1 2">A4</strain>
    </source>
</reference>
<organism evidence="1 2">
    <name type="scientific">Rhizophagus irregularis</name>
    <dbReference type="NCBI Taxonomy" id="588596"/>
    <lineage>
        <taxon>Eukaryota</taxon>
        <taxon>Fungi</taxon>
        <taxon>Fungi incertae sedis</taxon>
        <taxon>Mucoromycota</taxon>
        <taxon>Glomeromycotina</taxon>
        <taxon>Glomeromycetes</taxon>
        <taxon>Glomerales</taxon>
        <taxon>Glomeraceae</taxon>
        <taxon>Rhizophagus</taxon>
    </lineage>
</organism>
<comment type="caution">
    <text evidence="1">The sequence shown here is derived from an EMBL/GenBank/DDBJ whole genome shotgun (WGS) entry which is preliminary data.</text>
</comment>
<dbReference type="EMBL" id="LLXI01001920">
    <property type="protein sequence ID" value="PKY55667.1"/>
    <property type="molecule type" value="Genomic_DNA"/>
</dbReference>
<evidence type="ECO:0000313" key="2">
    <source>
        <dbReference type="Proteomes" id="UP000234323"/>
    </source>
</evidence>
<dbReference type="VEuPathDB" id="FungiDB:RhiirA1_446940"/>